<feature type="compositionally biased region" description="Low complexity" evidence="1">
    <location>
        <begin position="134"/>
        <end position="150"/>
    </location>
</feature>
<proteinExistence type="predicted"/>
<evidence type="ECO:0000256" key="2">
    <source>
        <dbReference type="SAM" id="SignalP"/>
    </source>
</evidence>
<keyword evidence="2" id="KW-0732">Signal</keyword>
<comment type="caution">
    <text evidence="3">The sequence shown here is derived from an EMBL/GenBank/DDBJ whole genome shotgun (WGS) entry which is preliminary data.</text>
</comment>
<accession>A0ABN0UDL2</accession>
<dbReference type="InterPro" id="IPR042097">
    <property type="entry name" value="Aminopeptidase_N-like_N_sf"/>
</dbReference>
<feature type="signal peptide" evidence="2">
    <location>
        <begin position="1"/>
        <end position="22"/>
    </location>
</feature>
<dbReference type="Proteomes" id="UP001500967">
    <property type="component" value="Unassembled WGS sequence"/>
</dbReference>
<evidence type="ECO:0000313" key="3">
    <source>
        <dbReference type="EMBL" id="GAA0247123.1"/>
    </source>
</evidence>
<dbReference type="PROSITE" id="PS51257">
    <property type="entry name" value="PROKAR_LIPOPROTEIN"/>
    <property type="match status" value="1"/>
</dbReference>
<evidence type="ECO:0000256" key="1">
    <source>
        <dbReference type="SAM" id="MobiDB-lite"/>
    </source>
</evidence>
<dbReference type="SUPFAM" id="SSF63737">
    <property type="entry name" value="Leukotriene A4 hydrolase N-terminal domain"/>
    <property type="match status" value="1"/>
</dbReference>
<reference evidence="3 4" key="1">
    <citation type="journal article" date="2019" name="Int. J. Syst. Evol. Microbiol.">
        <title>The Global Catalogue of Microorganisms (GCM) 10K type strain sequencing project: providing services to taxonomists for standard genome sequencing and annotation.</title>
        <authorList>
            <consortium name="The Broad Institute Genomics Platform"/>
            <consortium name="The Broad Institute Genome Sequencing Center for Infectious Disease"/>
            <person name="Wu L."/>
            <person name="Ma J."/>
        </authorList>
    </citation>
    <scope>NUCLEOTIDE SEQUENCE [LARGE SCALE GENOMIC DNA]</scope>
    <source>
        <strain evidence="3 4">JCM 10425</strain>
    </source>
</reference>
<feature type="chain" id="PRO_5046967327" evidence="2">
    <location>
        <begin position="23"/>
        <end position="160"/>
    </location>
</feature>
<evidence type="ECO:0000313" key="4">
    <source>
        <dbReference type="Proteomes" id="UP001500967"/>
    </source>
</evidence>
<dbReference type="Gene3D" id="2.60.40.1730">
    <property type="entry name" value="tricorn interacting facor f3 domain"/>
    <property type="match status" value="1"/>
</dbReference>
<sequence>MREAVAALAVAVGLAGCAPGFAPGAAGIGDPYFPTAGNGGYDVAGYDLDLRYDPSTGVLSGAATITATATRALSRFHLDLAALTASTVTVDGAAAGHSAQGGELVVTPPDGLERGRRFTTVVTYSVRRVRRTGTRTAAGSAPRRAPTRSASRGRRARGTR</sequence>
<organism evidence="3 4">
    <name type="scientific">Cryptosporangium japonicum</name>
    <dbReference type="NCBI Taxonomy" id="80872"/>
    <lineage>
        <taxon>Bacteria</taxon>
        <taxon>Bacillati</taxon>
        <taxon>Actinomycetota</taxon>
        <taxon>Actinomycetes</taxon>
        <taxon>Cryptosporangiales</taxon>
        <taxon>Cryptosporangiaceae</taxon>
        <taxon>Cryptosporangium</taxon>
    </lineage>
</organism>
<name>A0ABN0UDL2_9ACTN</name>
<protein>
    <submittedName>
        <fullName evidence="3">Uncharacterized protein</fullName>
    </submittedName>
</protein>
<dbReference type="EMBL" id="BAAAGX010000014">
    <property type="protein sequence ID" value="GAA0247123.1"/>
    <property type="molecule type" value="Genomic_DNA"/>
</dbReference>
<feature type="compositionally biased region" description="Basic residues" evidence="1">
    <location>
        <begin position="151"/>
        <end position="160"/>
    </location>
</feature>
<gene>
    <name evidence="3" type="ORF">GCM10009539_35550</name>
</gene>
<feature type="region of interest" description="Disordered" evidence="1">
    <location>
        <begin position="130"/>
        <end position="160"/>
    </location>
</feature>
<keyword evidence="4" id="KW-1185">Reference proteome</keyword>